<dbReference type="EMBL" id="JAXOJX010000129">
    <property type="protein sequence ID" value="MDZ5461600.1"/>
    <property type="molecule type" value="Genomic_DNA"/>
</dbReference>
<sequence>MTKEARTAWVEGFAAGELDKYGCPYRPGTVEAKAWEAGWGQGRLKRSGKPCRDRPLPSEVDEPPAEA</sequence>
<dbReference type="Proteomes" id="UP001293718">
    <property type="component" value="Unassembled WGS sequence"/>
</dbReference>
<protein>
    <recommendedName>
        <fullName evidence="4">Ribosome modulation factor</fullName>
    </recommendedName>
</protein>
<reference evidence="2 3" key="1">
    <citation type="submission" date="2023-11" db="EMBL/GenBank/DDBJ databases">
        <title>Draft genome of Azohydromonas lata strain H1 (DSM1123), a polyhydroxyalkanoate producer.</title>
        <authorList>
            <person name="Traversa D."/>
            <person name="D'Addabbo P."/>
            <person name="Pazzani C."/>
            <person name="Manzari C."/>
            <person name="Chiara M."/>
            <person name="Scrascia M."/>
        </authorList>
    </citation>
    <scope>NUCLEOTIDE SEQUENCE [LARGE SCALE GENOMIC DNA]</scope>
    <source>
        <strain evidence="2 3">H1</strain>
    </source>
</reference>
<evidence type="ECO:0000256" key="1">
    <source>
        <dbReference type="SAM" id="MobiDB-lite"/>
    </source>
</evidence>
<feature type="region of interest" description="Disordered" evidence="1">
    <location>
        <begin position="42"/>
        <end position="67"/>
    </location>
</feature>
<evidence type="ECO:0008006" key="4">
    <source>
        <dbReference type="Google" id="ProtNLM"/>
    </source>
</evidence>
<dbReference type="Pfam" id="PF04957">
    <property type="entry name" value="RMF"/>
    <property type="match status" value="1"/>
</dbReference>
<dbReference type="RefSeq" id="WP_322468721.1">
    <property type="nucleotide sequence ID" value="NZ_JAXOJX010000129.1"/>
</dbReference>
<proteinExistence type="predicted"/>
<evidence type="ECO:0000313" key="3">
    <source>
        <dbReference type="Proteomes" id="UP001293718"/>
    </source>
</evidence>
<keyword evidence="3" id="KW-1185">Reference proteome</keyword>
<dbReference type="InterPro" id="IPR007040">
    <property type="entry name" value="Ribosome_modulation_factor"/>
</dbReference>
<organism evidence="2 3">
    <name type="scientific">Azohydromonas lata</name>
    <dbReference type="NCBI Taxonomy" id="45677"/>
    <lineage>
        <taxon>Bacteria</taxon>
        <taxon>Pseudomonadati</taxon>
        <taxon>Pseudomonadota</taxon>
        <taxon>Betaproteobacteria</taxon>
        <taxon>Burkholderiales</taxon>
        <taxon>Sphaerotilaceae</taxon>
        <taxon>Azohydromonas</taxon>
    </lineage>
</organism>
<accession>A0ABU5IRS6</accession>
<comment type="caution">
    <text evidence="2">The sequence shown here is derived from an EMBL/GenBank/DDBJ whole genome shotgun (WGS) entry which is preliminary data.</text>
</comment>
<name>A0ABU5IRS6_9BURK</name>
<gene>
    <name evidence="2" type="ORF">SM757_34000</name>
</gene>
<evidence type="ECO:0000313" key="2">
    <source>
        <dbReference type="EMBL" id="MDZ5461600.1"/>
    </source>
</evidence>